<accession>A0A084VH41</accession>
<dbReference type="EnsemblMetazoa" id="ASIC004527-RA">
    <property type="protein sequence ID" value="ASIC004527-PA"/>
    <property type="gene ID" value="ASIC004527"/>
</dbReference>
<organism evidence="1">
    <name type="scientific">Anopheles sinensis</name>
    <name type="common">Mosquito</name>
    <dbReference type="NCBI Taxonomy" id="74873"/>
    <lineage>
        <taxon>Eukaryota</taxon>
        <taxon>Metazoa</taxon>
        <taxon>Ecdysozoa</taxon>
        <taxon>Arthropoda</taxon>
        <taxon>Hexapoda</taxon>
        <taxon>Insecta</taxon>
        <taxon>Pterygota</taxon>
        <taxon>Neoptera</taxon>
        <taxon>Endopterygota</taxon>
        <taxon>Diptera</taxon>
        <taxon>Nematocera</taxon>
        <taxon>Culicoidea</taxon>
        <taxon>Culicidae</taxon>
        <taxon>Anophelinae</taxon>
        <taxon>Anopheles</taxon>
    </lineage>
</organism>
<dbReference type="AlphaFoldDB" id="A0A084VH41"/>
<reference evidence="2" key="2">
    <citation type="submission" date="2020-05" db="UniProtKB">
        <authorList>
            <consortium name="EnsemblMetazoa"/>
        </authorList>
    </citation>
    <scope>IDENTIFICATION</scope>
</reference>
<dbReference type="EMBL" id="ATLV01013136">
    <property type="status" value="NOT_ANNOTATED_CDS"/>
    <property type="molecule type" value="Genomic_DNA"/>
</dbReference>
<evidence type="ECO:0000313" key="2">
    <source>
        <dbReference type="EnsemblMetazoa" id="ASIC004527-PA"/>
    </source>
</evidence>
<proteinExistence type="predicted"/>
<protein>
    <submittedName>
        <fullName evidence="1 2">Uncharacterized protein</fullName>
    </submittedName>
</protein>
<reference evidence="1 3" key="1">
    <citation type="journal article" date="2014" name="BMC Genomics">
        <title>Genome sequence of Anopheles sinensis provides insight into genetics basis of mosquito competence for malaria parasites.</title>
        <authorList>
            <person name="Zhou D."/>
            <person name="Zhang D."/>
            <person name="Ding G."/>
            <person name="Shi L."/>
            <person name="Hou Q."/>
            <person name="Ye Y."/>
            <person name="Xu Y."/>
            <person name="Zhou H."/>
            <person name="Xiong C."/>
            <person name="Li S."/>
            <person name="Yu J."/>
            <person name="Hong S."/>
            <person name="Yu X."/>
            <person name="Zou P."/>
            <person name="Chen C."/>
            <person name="Chang X."/>
            <person name="Wang W."/>
            <person name="Lv Y."/>
            <person name="Sun Y."/>
            <person name="Ma L."/>
            <person name="Shen B."/>
            <person name="Zhu C."/>
        </authorList>
    </citation>
    <scope>NUCLEOTIDE SEQUENCE [LARGE SCALE GENOMIC DNA]</scope>
</reference>
<name>A0A084VH41_ANOSI</name>
<dbReference type="Proteomes" id="UP000030765">
    <property type="component" value="Unassembled WGS sequence"/>
</dbReference>
<sequence>MTAGARATVGALITNHDSGNIGRMKGTVGQSKYTNKTTQLWMLGTRRLLARHPPRECSGWRGVKNDMEIT</sequence>
<dbReference type="EMBL" id="KE524841">
    <property type="protein sequence ID" value="KFB37285.1"/>
    <property type="molecule type" value="Genomic_DNA"/>
</dbReference>
<keyword evidence="3" id="KW-1185">Reference proteome</keyword>
<dbReference type="VEuPathDB" id="VectorBase:ASIC004527"/>
<evidence type="ECO:0000313" key="3">
    <source>
        <dbReference type="Proteomes" id="UP000030765"/>
    </source>
</evidence>
<gene>
    <name evidence="1" type="ORF">ZHAS_00004527</name>
</gene>
<evidence type="ECO:0000313" key="1">
    <source>
        <dbReference type="EMBL" id="KFB37285.1"/>
    </source>
</evidence>